<name>A0AA97CS06_9ACTN</name>
<dbReference type="InterPro" id="IPR000326">
    <property type="entry name" value="PAP2/HPO"/>
</dbReference>
<reference evidence="3" key="1">
    <citation type="submission" date="2023-06" db="EMBL/GenBank/DDBJ databases">
        <title>Gordonia sp. nov. and Pseudochrobactrum sp. nov., two species isolated from the burying beetle Nicrophorus vespilloides.</title>
        <authorList>
            <person name="Poehlein A."/>
            <person name="Guzman J."/>
            <person name="Daniel R."/>
            <person name="Vilcinskas A."/>
        </authorList>
    </citation>
    <scope>NUCLEOTIDE SEQUENCE</scope>
    <source>
        <strain evidence="3">MP11Mi</strain>
    </source>
</reference>
<feature type="transmembrane region" description="Helical" evidence="1">
    <location>
        <begin position="87"/>
        <end position="105"/>
    </location>
</feature>
<dbReference type="Pfam" id="PF01569">
    <property type="entry name" value="PAP2"/>
    <property type="match status" value="1"/>
</dbReference>
<dbReference type="Gene3D" id="1.20.144.10">
    <property type="entry name" value="Phosphatidic acid phosphatase type 2/haloperoxidase"/>
    <property type="match status" value="1"/>
</dbReference>
<proteinExistence type="predicted"/>
<feature type="domain" description="Phosphatidic acid phosphatase type 2/haloperoxidase" evidence="2">
    <location>
        <begin position="114"/>
        <end position="190"/>
    </location>
</feature>
<keyword evidence="1" id="KW-1133">Transmembrane helix</keyword>
<feature type="transmembrane region" description="Helical" evidence="1">
    <location>
        <begin position="176"/>
        <end position="196"/>
    </location>
</feature>
<dbReference type="RefSeq" id="WP_420040401.1">
    <property type="nucleotide sequence ID" value="NZ_CP128986.1"/>
</dbReference>
<feature type="transmembrane region" description="Helical" evidence="1">
    <location>
        <begin position="12"/>
        <end position="33"/>
    </location>
</feature>
<feature type="transmembrane region" description="Helical" evidence="1">
    <location>
        <begin position="125"/>
        <end position="141"/>
    </location>
</feature>
<evidence type="ECO:0000256" key="1">
    <source>
        <dbReference type="SAM" id="Phobius"/>
    </source>
</evidence>
<accession>A0AA97CS06</accession>
<dbReference type="EMBL" id="CP128986">
    <property type="protein sequence ID" value="WOC11057.1"/>
    <property type="molecule type" value="Genomic_DNA"/>
</dbReference>
<dbReference type="AlphaFoldDB" id="A0AA97CS06"/>
<dbReference type="InterPro" id="IPR036938">
    <property type="entry name" value="PAP2/HPO_sf"/>
</dbReference>
<protein>
    <recommendedName>
        <fullName evidence="2">Phosphatidic acid phosphatase type 2/haloperoxidase domain-containing protein</fullName>
    </recommendedName>
</protein>
<feature type="transmembrane region" description="Helical" evidence="1">
    <location>
        <begin position="148"/>
        <end position="170"/>
    </location>
</feature>
<organism evidence="3">
    <name type="scientific">Gordonia sp. MP11Mi</name>
    <dbReference type="NCBI Taxonomy" id="3022769"/>
    <lineage>
        <taxon>Bacteria</taxon>
        <taxon>Bacillati</taxon>
        <taxon>Actinomycetota</taxon>
        <taxon>Actinomycetes</taxon>
        <taxon>Mycobacteriales</taxon>
        <taxon>Gordoniaceae</taxon>
        <taxon>Gordonia</taxon>
    </lineage>
</organism>
<sequence length="206" mass="21048">MSETASHRVGTFAGAIAAFALLAGTFGLFVMSYPGQASDEQTMQSWAARFGSDVPTSGWLGDHQSAVLAGIGAVVAVVCAVRRSPRLAAHTAILVLGAVAIAVFLKDGLQRPALGIGSLTNSFPSNTVAAFAAAAFALIAVSTERARWVVSAIALAGAAIVSVAVVGLQWHRPSDVIAGWLVAAAAAFAAECILPVRGHSVRDLRE</sequence>
<gene>
    <name evidence="3" type="ORF">MP11Mi_01200</name>
</gene>
<evidence type="ECO:0000259" key="2">
    <source>
        <dbReference type="Pfam" id="PF01569"/>
    </source>
</evidence>
<keyword evidence="1" id="KW-0812">Transmembrane</keyword>
<feature type="transmembrane region" description="Helical" evidence="1">
    <location>
        <begin position="63"/>
        <end position="80"/>
    </location>
</feature>
<dbReference type="SUPFAM" id="SSF48317">
    <property type="entry name" value="Acid phosphatase/Vanadium-dependent haloperoxidase"/>
    <property type="match status" value="1"/>
</dbReference>
<evidence type="ECO:0000313" key="3">
    <source>
        <dbReference type="EMBL" id="WOC11057.1"/>
    </source>
</evidence>
<keyword evidence="1" id="KW-0472">Membrane</keyword>